<dbReference type="RefSeq" id="WP_209883906.1">
    <property type="nucleotide sequence ID" value="NZ_JAGGMR010000001.1"/>
</dbReference>
<accession>A0ABS4Q6N9</accession>
<keyword evidence="2" id="KW-1185">Reference proteome</keyword>
<dbReference type="InterPro" id="IPR036689">
    <property type="entry name" value="ESAT-6-like_sf"/>
</dbReference>
<evidence type="ECO:0000313" key="1">
    <source>
        <dbReference type="EMBL" id="MBP2187357.1"/>
    </source>
</evidence>
<name>A0ABS4Q6N9_9NOCA</name>
<dbReference type="SUPFAM" id="SSF140453">
    <property type="entry name" value="EsxAB dimer-like"/>
    <property type="match status" value="1"/>
</dbReference>
<sequence length="95" mass="10254">MSKPISANFEGVEAGAQQIVKRAETIGQELQDFHAKVDAFFQTQGGAAKEAAQQFQATWNQHVQQLQDTLRGAGTLVSSGNSELQSTDQAMANLF</sequence>
<protein>
    <submittedName>
        <fullName evidence="1">WXG100 family type VII secretion target</fullName>
    </submittedName>
</protein>
<dbReference type="Proteomes" id="UP001519325">
    <property type="component" value="Unassembled WGS sequence"/>
</dbReference>
<dbReference type="InterPro" id="IPR010310">
    <property type="entry name" value="T7SS_ESAT-6-like"/>
</dbReference>
<reference evidence="1 2" key="1">
    <citation type="submission" date="2021-03" db="EMBL/GenBank/DDBJ databases">
        <title>Sequencing the genomes of 1000 actinobacteria strains.</title>
        <authorList>
            <person name="Klenk H.-P."/>
        </authorList>
    </citation>
    <scope>NUCLEOTIDE SEQUENCE [LARGE SCALE GENOMIC DNA]</scope>
    <source>
        <strain evidence="1 2">DSM 45516</strain>
    </source>
</reference>
<comment type="caution">
    <text evidence="1">The sequence shown here is derived from an EMBL/GenBank/DDBJ whole genome shotgun (WGS) entry which is preliminary data.</text>
</comment>
<dbReference type="Pfam" id="PF06013">
    <property type="entry name" value="WXG100"/>
    <property type="match status" value="1"/>
</dbReference>
<proteinExistence type="predicted"/>
<evidence type="ECO:0000313" key="2">
    <source>
        <dbReference type="Proteomes" id="UP001519325"/>
    </source>
</evidence>
<dbReference type="Gene3D" id="1.10.287.1060">
    <property type="entry name" value="ESAT-6-like"/>
    <property type="match status" value="1"/>
</dbReference>
<gene>
    <name evidence="1" type="ORF">BJ987_000258</name>
</gene>
<dbReference type="EMBL" id="JAGGMR010000001">
    <property type="protein sequence ID" value="MBP2187357.1"/>
    <property type="molecule type" value="Genomic_DNA"/>
</dbReference>
<organism evidence="1 2">
    <name type="scientific">Nocardia goodfellowii</name>
    <dbReference type="NCBI Taxonomy" id="882446"/>
    <lineage>
        <taxon>Bacteria</taxon>
        <taxon>Bacillati</taxon>
        <taxon>Actinomycetota</taxon>
        <taxon>Actinomycetes</taxon>
        <taxon>Mycobacteriales</taxon>
        <taxon>Nocardiaceae</taxon>
        <taxon>Nocardia</taxon>
    </lineage>
</organism>